<organism evidence="1 2">
    <name type="scientific">Heracleum sosnowskyi</name>
    <dbReference type="NCBI Taxonomy" id="360622"/>
    <lineage>
        <taxon>Eukaryota</taxon>
        <taxon>Viridiplantae</taxon>
        <taxon>Streptophyta</taxon>
        <taxon>Embryophyta</taxon>
        <taxon>Tracheophyta</taxon>
        <taxon>Spermatophyta</taxon>
        <taxon>Magnoliopsida</taxon>
        <taxon>eudicotyledons</taxon>
        <taxon>Gunneridae</taxon>
        <taxon>Pentapetalae</taxon>
        <taxon>asterids</taxon>
        <taxon>campanulids</taxon>
        <taxon>Apiales</taxon>
        <taxon>Apiaceae</taxon>
        <taxon>Apioideae</taxon>
        <taxon>apioid superclade</taxon>
        <taxon>Tordylieae</taxon>
        <taxon>Tordyliinae</taxon>
        <taxon>Heracleum</taxon>
    </lineage>
</organism>
<comment type="caution">
    <text evidence="1">The sequence shown here is derived from an EMBL/GenBank/DDBJ whole genome shotgun (WGS) entry which is preliminary data.</text>
</comment>
<evidence type="ECO:0000313" key="2">
    <source>
        <dbReference type="Proteomes" id="UP001237642"/>
    </source>
</evidence>
<dbReference type="EMBL" id="JAUIZM010000006">
    <property type="protein sequence ID" value="KAK1380632.1"/>
    <property type="molecule type" value="Genomic_DNA"/>
</dbReference>
<reference evidence="1" key="1">
    <citation type="submission" date="2023-02" db="EMBL/GenBank/DDBJ databases">
        <title>Genome of toxic invasive species Heracleum sosnowskyi carries increased number of genes despite the absence of recent whole-genome duplications.</title>
        <authorList>
            <person name="Schelkunov M."/>
            <person name="Shtratnikova V."/>
            <person name="Makarenko M."/>
            <person name="Klepikova A."/>
            <person name="Omelchenko D."/>
            <person name="Novikova G."/>
            <person name="Obukhova E."/>
            <person name="Bogdanov V."/>
            <person name="Penin A."/>
            <person name="Logacheva M."/>
        </authorList>
    </citation>
    <scope>NUCLEOTIDE SEQUENCE</scope>
    <source>
        <strain evidence="1">Hsosn_3</strain>
        <tissue evidence="1">Leaf</tissue>
    </source>
</reference>
<protein>
    <submittedName>
        <fullName evidence="1">Uncharacterized protein</fullName>
    </submittedName>
</protein>
<sequence>MRSLGRLVVRGKYLTNPIYTNCTRTISTRRRIKDSYVFPTILNDFNLSGYTDCKHYHTEAETDGGSDFKYKRSIRKGDTISLNDLLFTSNRDYLIKKNNQYVKADHLNDKVIGIYFLPLTNKDPEHSMWHTVLKDVYDDLYPAKKFEIVLVACNDPDTNFREEMPM</sequence>
<proteinExistence type="predicted"/>
<dbReference type="AlphaFoldDB" id="A0AAD8I7H9"/>
<keyword evidence="2" id="KW-1185">Reference proteome</keyword>
<dbReference type="Proteomes" id="UP001237642">
    <property type="component" value="Unassembled WGS sequence"/>
</dbReference>
<accession>A0AAD8I7H9</accession>
<evidence type="ECO:0000313" key="1">
    <source>
        <dbReference type="EMBL" id="KAK1380632.1"/>
    </source>
</evidence>
<reference evidence="1" key="2">
    <citation type="submission" date="2023-05" db="EMBL/GenBank/DDBJ databases">
        <authorList>
            <person name="Schelkunov M.I."/>
        </authorList>
    </citation>
    <scope>NUCLEOTIDE SEQUENCE</scope>
    <source>
        <strain evidence="1">Hsosn_3</strain>
        <tissue evidence="1">Leaf</tissue>
    </source>
</reference>
<name>A0AAD8I7H9_9APIA</name>
<gene>
    <name evidence="1" type="ORF">POM88_027376</name>
</gene>